<dbReference type="Gene3D" id="3.30.460.40">
    <property type="match status" value="1"/>
</dbReference>
<reference evidence="1 2" key="1">
    <citation type="submission" date="2017-09" db="EMBL/GenBank/DDBJ databases">
        <title>Large-scale bioinformatics analysis of Bacillus genomes uncovers conserved roles of natural products in bacterial physiology.</title>
        <authorList>
            <consortium name="Agbiome Team Llc"/>
            <person name="Bleich R.M."/>
            <person name="Grubbs K.J."/>
            <person name="Santa Maria K.C."/>
            <person name="Allen S.E."/>
            <person name="Farag S."/>
            <person name="Shank E.A."/>
            <person name="Bowers A."/>
        </authorList>
    </citation>
    <scope>NUCLEOTIDE SEQUENCE [LARGE SCALE GENOMIC DNA]</scope>
    <source>
        <strain evidence="1 2">AFS009893</strain>
    </source>
</reference>
<dbReference type="RefSeq" id="WP_097849564.1">
    <property type="nucleotide sequence ID" value="NZ_NUBH01000120.1"/>
</dbReference>
<dbReference type="Pfam" id="PF10706">
    <property type="entry name" value="Aminoglyc_resit"/>
    <property type="match status" value="1"/>
</dbReference>
<gene>
    <name evidence="1" type="ORF">CN613_15590</name>
</gene>
<dbReference type="InterPro" id="IPR043519">
    <property type="entry name" value="NT_sf"/>
</dbReference>
<evidence type="ECO:0000313" key="2">
    <source>
        <dbReference type="Proteomes" id="UP000219775"/>
    </source>
</evidence>
<accession>A0A2C3VUJ5</accession>
<dbReference type="AlphaFoldDB" id="A0A2C3VUJ5"/>
<dbReference type="SUPFAM" id="SSF81301">
    <property type="entry name" value="Nucleotidyltransferase"/>
    <property type="match status" value="1"/>
</dbReference>
<comment type="caution">
    <text evidence="1">The sequence shown here is derived from an EMBL/GenBank/DDBJ whole genome shotgun (WGS) entry which is preliminary data.</text>
</comment>
<dbReference type="EMBL" id="NUDP01000056">
    <property type="protein sequence ID" value="PEM68237.1"/>
    <property type="molecule type" value="Genomic_DNA"/>
</dbReference>
<evidence type="ECO:0000313" key="1">
    <source>
        <dbReference type="EMBL" id="PEM68237.1"/>
    </source>
</evidence>
<proteinExistence type="predicted"/>
<dbReference type="InterPro" id="IPR019646">
    <property type="entry name" value="Aminoglyc_AdlTrfase"/>
</dbReference>
<evidence type="ECO:0008006" key="3">
    <source>
        <dbReference type="Google" id="ProtNLM"/>
    </source>
</evidence>
<name>A0A2C3VUJ5_9BACI</name>
<organism evidence="1 2">
    <name type="scientific">Bacillus pseudomycoides</name>
    <dbReference type="NCBI Taxonomy" id="64104"/>
    <lineage>
        <taxon>Bacteria</taxon>
        <taxon>Bacillati</taxon>
        <taxon>Bacillota</taxon>
        <taxon>Bacilli</taxon>
        <taxon>Bacillales</taxon>
        <taxon>Bacillaceae</taxon>
        <taxon>Bacillus</taxon>
        <taxon>Bacillus cereus group</taxon>
    </lineage>
</organism>
<protein>
    <recommendedName>
        <fullName evidence="3">Aminoglycoside adenylyltransferase</fullName>
    </recommendedName>
</protein>
<sequence>MKAIQSVQLDFIVQTMSSFKYPWFIAGGWSIDLGIGKITREHEDIDICIFREHAQEVLNYFNDWDIYVAIPGEGRLEPCLTINDLTLPRYGLHLHKGQDFIEVLLTDRNENKILFRKNPSIWMNCNQFVREDILGRKFIAPEWQLLFKAKEGRIKDEEDFKSYLPFMDKEQKLWLSSALKEQFPSSPWIEKLDI</sequence>
<dbReference type="Proteomes" id="UP000219775">
    <property type="component" value="Unassembled WGS sequence"/>
</dbReference>